<feature type="region of interest" description="Disordered" evidence="4">
    <location>
        <begin position="16"/>
        <end position="40"/>
    </location>
</feature>
<name>A0A0A1TAK5_9HYPO</name>
<dbReference type="InterPro" id="IPR015422">
    <property type="entry name" value="PyrdxlP-dep_Trfase_small"/>
</dbReference>
<dbReference type="GO" id="GO:0019346">
    <property type="term" value="P:transsulfuration"/>
    <property type="evidence" value="ECO:0007669"/>
    <property type="project" value="InterPro"/>
</dbReference>
<dbReference type="GO" id="GO:0003962">
    <property type="term" value="F:cystathionine gamma-synthase activity"/>
    <property type="evidence" value="ECO:0007669"/>
    <property type="project" value="TreeGrafter"/>
</dbReference>
<dbReference type="OrthoDB" id="10047078at2759"/>
<dbReference type="AlphaFoldDB" id="A0A0A1TAK5"/>
<dbReference type="EMBL" id="CDHN01000006">
    <property type="protein sequence ID" value="CEJ94116.1"/>
    <property type="molecule type" value="Genomic_DNA"/>
</dbReference>
<dbReference type="InterPro" id="IPR015424">
    <property type="entry name" value="PyrdxlP-dep_Trfase"/>
</dbReference>
<proteinExistence type="inferred from homology"/>
<dbReference type="InterPro" id="IPR015421">
    <property type="entry name" value="PyrdxlP-dep_Trfase_major"/>
</dbReference>
<evidence type="ECO:0000256" key="4">
    <source>
        <dbReference type="SAM" id="MobiDB-lite"/>
    </source>
</evidence>
<protein>
    <recommendedName>
        <fullName evidence="7">Cystathionine gamma-synthase</fullName>
    </recommendedName>
</protein>
<keyword evidence="6" id="KW-1185">Reference proteome</keyword>
<dbReference type="SUPFAM" id="SSF53383">
    <property type="entry name" value="PLP-dependent transferases"/>
    <property type="match status" value="1"/>
</dbReference>
<dbReference type="STRING" id="1531966.A0A0A1TAK5"/>
<accession>A0A0A1TAK5</accession>
<dbReference type="InterPro" id="IPR000277">
    <property type="entry name" value="Cys/Met-Metab_PyrdxlP-dep_enz"/>
</dbReference>
<comment type="cofactor">
    <cofactor evidence="1 3">
        <name>pyridoxal 5'-phosphate</name>
        <dbReference type="ChEBI" id="CHEBI:597326"/>
    </cofactor>
</comment>
<evidence type="ECO:0000256" key="3">
    <source>
        <dbReference type="RuleBase" id="RU362118"/>
    </source>
</evidence>
<organism evidence="5 6">
    <name type="scientific">[Torrubiella] hemipterigena</name>
    <dbReference type="NCBI Taxonomy" id="1531966"/>
    <lineage>
        <taxon>Eukaryota</taxon>
        <taxon>Fungi</taxon>
        <taxon>Dikarya</taxon>
        <taxon>Ascomycota</taxon>
        <taxon>Pezizomycotina</taxon>
        <taxon>Sordariomycetes</taxon>
        <taxon>Hypocreomycetidae</taxon>
        <taxon>Hypocreales</taxon>
        <taxon>Clavicipitaceae</taxon>
        <taxon>Clavicipitaceae incertae sedis</taxon>
        <taxon>'Torrubiella' clade</taxon>
    </lineage>
</organism>
<evidence type="ECO:0000313" key="5">
    <source>
        <dbReference type="EMBL" id="CEJ94116.1"/>
    </source>
</evidence>
<evidence type="ECO:0000256" key="2">
    <source>
        <dbReference type="ARBA" id="ARBA00022898"/>
    </source>
</evidence>
<gene>
    <name evidence="5" type="ORF">VHEMI09667</name>
</gene>
<dbReference type="Proteomes" id="UP000039046">
    <property type="component" value="Unassembled WGS sequence"/>
</dbReference>
<reference evidence="5 6" key="1">
    <citation type="journal article" date="2015" name="Genome Announc.">
        <title>Draft Genome Sequence and Gene Annotation of the Entomopathogenic Fungus Verticillium hemipterigenum.</title>
        <authorList>
            <person name="Horn F."/>
            <person name="Habel A."/>
            <person name="Scharf D.H."/>
            <person name="Dworschak J."/>
            <person name="Brakhage A.A."/>
            <person name="Guthke R."/>
            <person name="Hertweck C."/>
            <person name="Linde J."/>
        </authorList>
    </citation>
    <scope>NUCLEOTIDE SEQUENCE [LARGE SCALE GENOMIC DNA]</scope>
</reference>
<keyword evidence="2 3" id="KW-0663">Pyridoxal phosphate</keyword>
<comment type="similarity">
    <text evidence="3">Belongs to the trans-sulfuration enzymes family.</text>
</comment>
<evidence type="ECO:0000256" key="1">
    <source>
        <dbReference type="ARBA" id="ARBA00001933"/>
    </source>
</evidence>
<dbReference type="PANTHER" id="PTHR42699:SF1">
    <property type="entry name" value="CYSTATHIONINE GAMMA-SYNTHASE-RELATED"/>
    <property type="match status" value="1"/>
</dbReference>
<dbReference type="Gene3D" id="3.40.640.10">
    <property type="entry name" value="Type I PLP-dependent aspartate aminotransferase-like (Major domain)"/>
    <property type="match status" value="1"/>
</dbReference>
<dbReference type="GO" id="GO:0030170">
    <property type="term" value="F:pyridoxal phosphate binding"/>
    <property type="evidence" value="ECO:0007669"/>
    <property type="project" value="InterPro"/>
</dbReference>
<sequence length="595" mass="66000">MLPLLPIQPALGPLSKRLSHHAPTGKSLPTPPSLGSPVPDDRHAVSVQLPMWQDMLGMVTQDPRVIKVQQIGYPRSFLNQAIVKVNTACMDRFGLPDEKCLVFTALNHAIACQMKIISQVPDAGGQVRIMAVDFVLDESADSSSSPPSSLTPRRYYLVFFAAKYNPNAMIFWRLTGTGISSRLAESMHKHLDKMSTATDAGDGILQTNPDLCRSLVDAEANNAVQSRIVELLQRATKNKEVSSRIASTDVFLYPTGMAAIYNTNKLLRAWRTGETVVFGFPYELTLKMMQDYAFQCKFYGFGTPDELDDFEAYLASERAQQRSIQSVWCEAASNPLLRTVDLPRIRRLANEYGFVIVVDETIGSFANVDLAGVADILVTSLTKSFSGKANVMAGSVVLVPTMPYYSQLRDMMPQVYVNELFGADARVLERNSRDFLSTASTMNQNAQRLVTALAHFVNLPSSVLTHVYYPSTCWSRANYEGLMRHPTPDFSPGYGGLFTLEFETVIAAATFFDALNVHKGPSLGASVTLAQPYVQTVFMREKAWAASYGLKESIVRISVGLEDGQALEREFLRALRVASRFKAGRELKEHREYCF</sequence>
<dbReference type="Pfam" id="PF01053">
    <property type="entry name" value="Cys_Met_Meta_PP"/>
    <property type="match status" value="1"/>
</dbReference>
<dbReference type="InterPro" id="IPR051750">
    <property type="entry name" value="Trans-sulfuration_enzymes"/>
</dbReference>
<evidence type="ECO:0008006" key="7">
    <source>
        <dbReference type="Google" id="ProtNLM"/>
    </source>
</evidence>
<dbReference type="HOGENOM" id="CLU_011302_3_0_1"/>
<evidence type="ECO:0000313" key="6">
    <source>
        <dbReference type="Proteomes" id="UP000039046"/>
    </source>
</evidence>
<dbReference type="Gene3D" id="3.90.1150.10">
    <property type="entry name" value="Aspartate Aminotransferase, domain 1"/>
    <property type="match status" value="1"/>
</dbReference>
<dbReference type="PANTHER" id="PTHR42699">
    <property type="match status" value="1"/>
</dbReference>